<gene>
    <name evidence="1" type="ORF">S2091_0632</name>
</gene>
<evidence type="ECO:0000313" key="2">
    <source>
        <dbReference type="Proteomes" id="UP000237839"/>
    </source>
</evidence>
<dbReference type="InterPro" id="IPR011008">
    <property type="entry name" value="Dimeric_a/b-barrel"/>
</dbReference>
<dbReference type="Gene3D" id="3.30.70.100">
    <property type="match status" value="1"/>
</dbReference>
<dbReference type="SUPFAM" id="SSF54909">
    <property type="entry name" value="Dimeric alpha+beta barrel"/>
    <property type="match status" value="1"/>
</dbReference>
<dbReference type="OrthoDB" id="9809695at2"/>
<keyword evidence="2" id="KW-1185">Reference proteome</keyword>
<dbReference type="AlphaFoldDB" id="A0A2S9H3S6"/>
<name>A0A2S9H3S6_9BURK</name>
<evidence type="ECO:0000313" key="1">
    <source>
        <dbReference type="EMBL" id="PRC94629.1"/>
    </source>
</evidence>
<dbReference type="RefSeq" id="WP_105530342.1">
    <property type="nucleotide sequence ID" value="NZ_PUGF01000002.1"/>
</dbReference>
<comment type="caution">
    <text evidence="1">The sequence shown here is derived from an EMBL/GenBank/DDBJ whole genome shotgun (WGS) entry which is preliminary data.</text>
</comment>
<proteinExistence type="predicted"/>
<organism evidence="1 2">
    <name type="scientific">Solimicrobium silvestre</name>
    <dbReference type="NCBI Taxonomy" id="2099400"/>
    <lineage>
        <taxon>Bacteria</taxon>
        <taxon>Pseudomonadati</taxon>
        <taxon>Pseudomonadota</taxon>
        <taxon>Betaproteobacteria</taxon>
        <taxon>Burkholderiales</taxon>
        <taxon>Oxalobacteraceae</taxon>
        <taxon>Solimicrobium</taxon>
    </lineage>
</organism>
<accession>A0A2S9H3S6</accession>
<sequence>MQRLLEIRLYALSAGSGPRFHQLVSQQSLPLLREWGMDVVAFGLSVSDPDSYFLMRAFDNLEHLTSSQDAFYASEAWRKGPREAIIGLIKSDLSSVLQLNVETIDAMRRR</sequence>
<dbReference type="Proteomes" id="UP000237839">
    <property type="component" value="Unassembled WGS sequence"/>
</dbReference>
<protein>
    <submittedName>
        <fullName evidence="1">NIPSNAP protein</fullName>
    </submittedName>
</protein>
<reference evidence="1 2" key="1">
    <citation type="submission" date="2018-02" db="EMBL/GenBank/DDBJ databases">
        <title>Solimicrobium silvestre gen. nov., sp. nov., isolated from alpine forest soil.</title>
        <authorList>
            <person name="Margesin R."/>
            <person name="Albuquerque L."/>
            <person name="Zhang D.-C."/>
            <person name="Froufe H.J.C."/>
            <person name="Severino R."/>
            <person name="Roxo I."/>
            <person name="Egas C."/>
            <person name="Da Costa M.S."/>
        </authorList>
    </citation>
    <scope>NUCLEOTIDE SEQUENCE [LARGE SCALE GENOMIC DNA]</scope>
    <source>
        <strain evidence="1 2">S20-91</strain>
    </source>
</reference>
<dbReference type="EMBL" id="PUGF01000002">
    <property type="protein sequence ID" value="PRC94629.1"/>
    <property type="molecule type" value="Genomic_DNA"/>
</dbReference>